<gene>
    <name evidence="1" type="ORF">B9J77_04510</name>
</gene>
<evidence type="ECO:0000313" key="1">
    <source>
        <dbReference type="EMBL" id="RIH99772.1"/>
    </source>
</evidence>
<protein>
    <recommendedName>
        <fullName evidence="3">ATP synthase archaeal subunit H</fullName>
    </recommendedName>
</protein>
<dbReference type="Proteomes" id="UP000266287">
    <property type="component" value="Unassembled WGS sequence"/>
</dbReference>
<proteinExistence type="predicted"/>
<sequence length="104" mass="11837">MEEMIRIIKKVEEEAEEIVKTASLEAEKIIKDAQMEAEKIILRSSLTAQKEISLHREGEIKQARQEVALIRENAKKECSELKKESKGNLDKAASFIAEKILDVN</sequence>
<reference evidence="1 2" key="1">
    <citation type="submission" date="2018-08" db="EMBL/GenBank/DDBJ databases">
        <title>Draft genome of candidate division NPL-UPA2 bacterium Unc8 that adapted to ultra-basic serpentinizing groundwater.</title>
        <authorList>
            <person name="Ishii S."/>
            <person name="Suzuki S."/>
            <person name="Nealson K.H."/>
        </authorList>
    </citation>
    <scope>NUCLEOTIDE SEQUENCE [LARGE SCALE GENOMIC DNA]</scope>
    <source>
        <strain evidence="1">Unc8</strain>
    </source>
</reference>
<comment type="caution">
    <text evidence="1">The sequence shown here is derived from an EMBL/GenBank/DDBJ whole genome shotgun (WGS) entry which is preliminary data.</text>
</comment>
<accession>A0A399FXA3</accession>
<evidence type="ECO:0008006" key="3">
    <source>
        <dbReference type="Google" id="ProtNLM"/>
    </source>
</evidence>
<name>A0A399FXA3_UNCN2</name>
<organism evidence="1 2">
    <name type="scientific">candidate division NPL-UPA2 bacterium Unc8</name>
    <dbReference type="NCBI Taxonomy" id="1980939"/>
    <lineage>
        <taxon>Bacteria</taxon>
    </lineage>
</organism>
<dbReference type="AlphaFoldDB" id="A0A399FXA3"/>
<dbReference type="Gene3D" id="1.20.5.2950">
    <property type="match status" value="1"/>
</dbReference>
<dbReference type="EMBL" id="NDHY01000012">
    <property type="protein sequence ID" value="RIH99772.1"/>
    <property type="molecule type" value="Genomic_DNA"/>
</dbReference>
<evidence type="ECO:0000313" key="2">
    <source>
        <dbReference type="Proteomes" id="UP000266287"/>
    </source>
</evidence>